<sequence length="105" mass="11794">MCACVKASKRITKLAHCNNQRSEHTFFFPGSILQRLTVCMGHNMLEVATVELTILLTVHPVLHECVFAGFSLECTVANRHLHAITHTSADKTSHCGWHPFLRQVL</sequence>
<organism evidence="1 2">
    <name type="scientific">Sphaerodactylus townsendi</name>
    <dbReference type="NCBI Taxonomy" id="933632"/>
    <lineage>
        <taxon>Eukaryota</taxon>
        <taxon>Metazoa</taxon>
        <taxon>Chordata</taxon>
        <taxon>Craniata</taxon>
        <taxon>Vertebrata</taxon>
        <taxon>Euteleostomi</taxon>
        <taxon>Lepidosauria</taxon>
        <taxon>Squamata</taxon>
        <taxon>Bifurcata</taxon>
        <taxon>Gekkota</taxon>
        <taxon>Sphaerodactylidae</taxon>
        <taxon>Sphaerodactylus</taxon>
    </lineage>
</organism>
<accession>A0ACB8F6L8</accession>
<evidence type="ECO:0000313" key="2">
    <source>
        <dbReference type="Proteomes" id="UP000827872"/>
    </source>
</evidence>
<comment type="caution">
    <text evidence="1">The sequence shown here is derived from an EMBL/GenBank/DDBJ whole genome shotgun (WGS) entry which is preliminary data.</text>
</comment>
<dbReference type="Proteomes" id="UP000827872">
    <property type="component" value="Linkage Group LG05"/>
</dbReference>
<keyword evidence="2" id="KW-1185">Reference proteome</keyword>
<proteinExistence type="predicted"/>
<reference evidence="1" key="1">
    <citation type="submission" date="2021-08" db="EMBL/GenBank/DDBJ databases">
        <title>The first chromosome-level gecko genome reveals the dynamic sex chromosomes of Neotropical dwarf geckos (Sphaerodactylidae: Sphaerodactylus).</title>
        <authorList>
            <person name="Pinto B.J."/>
            <person name="Keating S.E."/>
            <person name="Gamble T."/>
        </authorList>
    </citation>
    <scope>NUCLEOTIDE SEQUENCE</scope>
    <source>
        <strain evidence="1">TG3544</strain>
    </source>
</reference>
<dbReference type="EMBL" id="CM037618">
    <property type="protein sequence ID" value="KAH8000380.1"/>
    <property type="molecule type" value="Genomic_DNA"/>
</dbReference>
<gene>
    <name evidence="1" type="ORF">K3G42_024839</name>
</gene>
<protein>
    <submittedName>
        <fullName evidence="1">Uncharacterized protein</fullName>
    </submittedName>
</protein>
<evidence type="ECO:0000313" key="1">
    <source>
        <dbReference type="EMBL" id="KAH8000380.1"/>
    </source>
</evidence>
<name>A0ACB8F6L8_9SAUR</name>